<dbReference type="Gene3D" id="3.40.50.2000">
    <property type="entry name" value="Glycogen Phosphorylase B"/>
    <property type="match status" value="2"/>
</dbReference>
<keyword evidence="1 4" id="KW-0413">Isomerase</keyword>
<dbReference type="Pfam" id="PF02350">
    <property type="entry name" value="Epimerase_2"/>
    <property type="match status" value="1"/>
</dbReference>
<dbReference type="InterPro" id="IPR029767">
    <property type="entry name" value="WecB-like"/>
</dbReference>
<dbReference type="PANTHER" id="PTHR43174:SF2">
    <property type="entry name" value="UDP-N-ACETYLGLUCOSAMINE 2-EPIMERASE"/>
    <property type="match status" value="1"/>
</dbReference>
<dbReference type="GO" id="GO:0008761">
    <property type="term" value="F:UDP-N-acetylglucosamine 2-epimerase activity"/>
    <property type="evidence" value="ECO:0007669"/>
    <property type="project" value="UniProtKB-EC"/>
</dbReference>
<dbReference type="CDD" id="cd03786">
    <property type="entry name" value="GTB_UDP-GlcNAc_2-Epimerase"/>
    <property type="match status" value="1"/>
</dbReference>
<dbReference type="STRING" id="1028.SAMN05661096_02881"/>
<evidence type="ECO:0000259" key="5">
    <source>
        <dbReference type="Pfam" id="PF02350"/>
    </source>
</evidence>
<evidence type="ECO:0000256" key="4">
    <source>
        <dbReference type="RuleBase" id="RU003513"/>
    </source>
</evidence>
<dbReference type="OrthoDB" id="9803238at2"/>
<evidence type="ECO:0000256" key="1">
    <source>
        <dbReference type="ARBA" id="ARBA00023235"/>
    </source>
</evidence>
<evidence type="ECO:0000313" key="7">
    <source>
        <dbReference type="Proteomes" id="UP000193804"/>
    </source>
</evidence>
<dbReference type="AlphaFoldDB" id="A0A1X7KNG2"/>
<keyword evidence="7" id="KW-1185">Reference proteome</keyword>
<accession>A0A1X7KNG2</accession>
<dbReference type="SUPFAM" id="SSF53756">
    <property type="entry name" value="UDP-Glycosyltransferase/glycogen phosphorylase"/>
    <property type="match status" value="1"/>
</dbReference>
<sequence>MNRKIKIAIVAGTRPEVIKLFPLLNEFDNHDVFETFWISTGQHKEMLEGLYSYFNFKPDYSMDLMIPNQTLSSLASKIIDECASLFSKIAPDYIIVQGDTTTAMSAALAGYYNRIKVIHIEAGLRSFDNNSPYPEEGNRKIISAISDLNFAPTNLSASNLKKENAQGKISVSGNTVIDALFFTINKIKSAPKSQACLEIDSIIDGYERLILITGHRRENFGEGIENICTALQSLAMKFPNTIFLYPVHLNPNVSEPVHRMLKNYSNIRLINPLSYEVMIYTLSKTFLVITDSGGIQEEAPSLKIPVLVTRDTTERQEGIATGCAKLIGTESKDIQNETEKLLTDKNYYQSFAQSENPYGDGLASKRIVDYLIELENLN</sequence>
<feature type="domain" description="UDP-N-acetylglucosamine 2-epimerase" evidence="5">
    <location>
        <begin position="26"/>
        <end position="371"/>
    </location>
</feature>
<dbReference type="EMBL" id="FXAW01000006">
    <property type="protein sequence ID" value="SMG42289.1"/>
    <property type="molecule type" value="Genomic_DNA"/>
</dbReference>
<evidence type="ECO:0000313" key="6">
    <source>
        <dbReference type="EMBL" id="SMG42289.1"/>
    </source>
</evidence>
<dbReference type="PANTHER" id="PTHR43174">
    <property type="entry name" value="UDP-N-ACETYLGLUCOSAMINE 2-EPIMERASE"/>
    <property type="match status" value="1"/>
</dbReference>
<reference evidence="7" key="1">
    <citation type="submission" date="2017-04" db="EMBL/GenBank/DDBJ databases">
        <authorList>
            <person name="Varghese N."/>
            <person name="Submissions S."/>
        </authorList>
    </citation>
    <scope>NUCLEOTIDE SEQUENCE [LARGE SCALE GENOMIC DNA]</scope>
    <source>
        <strain evidence="7">DSM 4125</strain>
    </source>
</reference>
<dbReference type="EC" id="5.1.3.14" evidence="3"/>
<dbReference type="RefSeq" id="WP_085518043.1">
    <property type="nucleotide sequence ID" value="NZ_FXAW01000006.1"/>
</dbReference>
<dbReference type="NCBIfam" id="TIGR00236">
    <property type="entry name" value="wecB"/>
    <property type="match status" value="1"/>
</dbReference>
<evidence type="ECO:0000256" key="2">
    <source>
        <dbReference type="ARBA" id="ARBA00038209"/>
    </source>
</evidence>
<name>A0A1X7KNG2_9BACT</name>
<evidence type="ECO:0000256" key="3">
    <source>
        <dbReference type="ARBA" id="ARBA00038858"/>
    </source>
</evidence>
<protein>
    <recommendedName>
        <fullName evidence="3">UDP-N-acetylglucosamine 2-epimerase (non-hydrolyzing)</fullName>
        <ecNumber evidence="3">5.1.3.14</ecNumber>
    </recommendedName>
</protein>
<comment type="similarity">
    <text evidence="2 4">Belongs to the UDP-N-acetylglucosamine 2-epimerase family.</text>
</comment>
<proteinExistence type="inferred from homology"/>
<dbReference type="Proteomes" id="UP000193804">
    <property type="component" value="Unassembled WGS sequence"/>
</dbReference>
<organism evidence="6 7">
    <name type="scientific">Marivirga sericea</name>
    <dbReference type="NCBI Taxonomy" id="1028"/>
    <lineage>
        <taxon>Bacteria</taxon>
        <taxon>Pseudomonadati</taxon>
        <taxon>Bacteroidota</taxon>
        <taxon>Cytophagia</taxon>
        <taxon>Cytophagales</taxon>
        <taxon>Marivirgaceae</taxon>
        <taxon>Marivirga</taxon>
    </lineage>
</organism>
<dbReference type="InterPro" id="IPR003331">
    <property type="entry name" value="UDP_GlcNAc_Epimerase_2_dom"/>
</dbReference>
<gene>
    <name evidence="6" type="ORF">SAMN05661096_02881</name>
</gene>